<organism evidence="1 2">
    <name type="scientific">Smallanthus sonchifolius</name>
    <dbReference type="NCBI Taxonomy" id="185202"/>
    <lineage>
        <taxon>Eukaryota</taxon>
        <taxon>Viridiplantae</taxon>
        <taxon>Streptophyta</taxon>
        <taxon>Embryophyta</taxon>
        <taxon>Tracheophyta</taxon>
        <taxon>Spermatophyta</taxon>
        <taxon>Magnoliopsida</taxon>
        <taxon>eudicotyledons</taxon>
        <taxon>Gunneridae</taxon>
        <taxon>Pentapetalae</taxon>
        <taxon>asterids</taxon>
        <taxon>campanulids</taxon>
        <taxon>Asterales</taxon>
        <taxon>Asteraceae</taxon>
        <taxon>Asteroideae</taxon>
        <taxon>Heliantheae alliance</taxon>
        <taxon>Millerieae</taxon>
        <taxon>Smallanthus</taxon>
    </lineage>
</organism>
<evidence type="ECO:0000313" key="2">
    <source>
        <dbReference type="Proteomes" id="UP001056120"/>
    </source>
</evidence>
<sequence>MRFGKLLTFKVDGIPSKLAHYVVDKFKAKKMKIKTPSGHIKFDTDSIHRLLGVPKGGIKLYSITPLEVLEDKVKEWRDQYEGCFVAPSEIVRHIESARDEDSFEFRMDFVMLFVTVMIQCLKQGRLKEEILKYFIAETDFRNIDWCDYIIENLKVCKIGWNRFDNNSPFSGPLTVLMCGVPEDEGSRVLTISINNQTVGEMEHISLEFQEEYTSVLKKLDDFEEKKNEIENDLSVIYNKNIERSKVVSLMEKHELILQVKPSWPQDNSLKETNSKIGDLLKKINEEIVDGEIDGVNENEMEDNNIDIALDLEADDNLDVSQEFQKETTEIVWQLCNKLNVTVVLKKNNEEIVDEEIDGQNVEAWNIDFDKVPEVPKTVYVQKEVEEINQQTDKGTREKYVDVVEARKTTVDENNEATNEEEENVDVDMNKQMHENEKPKNEATSKLNEEGVKNVDNNDGPNYSLGLTQDGLILTPEGQINKDKEADEEVQKENEILGGEEDIETDIPLDVEPISQYFMIDNFHESIALVGIKDSEDYFKKDSTYKIVHVNRADLHKMYEEG</sequence>
<name>A0ACB9ET91_9ASTR</name>
<dbReference type="EMBL" id="CM042034">
    <property type="protein sequence ID" value="KAI3762293.1"/>
    <property type="molecule type" value="Genomic_DNA"/>
</dbReference>
<reference evidence="2" key="1">
    <citation type="journal article" date="2022" name="Mol. Ecol. Resour.">
        <title>The genomes of chicory, endive, great burdock and yacon provide insights into Asteraceae palaeo-polyploidization history and plant inulin production.</title>
        <authorList>
            <person name="Fan W."/>
            <person name="Wang S."/>
            <person name="Wang H."/>
            <person name="Wang A."/>
            <person name="Jiang F."/>
            <person name="Liu H."/>
            <person name="Zhao H."/>
            <person name="Xu D."/>
            <person name="Zhang Y."/>
        </authorList>
    </citation>
    <scope>NUCLEOTIDE SEQUENCE [LARGE SCALE GENOMIC DNA]</scope>
    <source>
        <strain evidence="2">cv. Yunnan</strain>
    </source>
</reference>
<keyword evidence="2" id="KW-1185">Reference proteome</keyword>
<proteinExistence type="predicted"/>
<protein>
    <submittedName>
        <fullName evidence="1">Uncharacterized protein</fullName>
    </submittedName>
</protein>
<dbReference type="Proteomes" id="UP001056120">
    <property type="component" value="Linkage Group LG17"/>
</dbReference>
<comment type="caution">
    <text evidence="1">The sequence shown here is derived from an EMBL/GenBank/DDBJ whole genome shotgun (WGS) entry which is preliminary data.</text>
</comment>
<reference evidence="1 2" key="2">
    <citation type="journal article" date="2022" name="Mol. Ecol. Resour.">
        <title>The genomes of chicory, endive, great burdock and yacon provide insights into Asteraceae paleo-polyploidization history and plant inulin production.</title>
        <authorList>
            <person name="Fan W."/>
            <person name="Wang S."/>
            <person name="Wang H."/>
            <person name="Wang A."/>
            <person name="Jiang F."/>
            <person name="Liu H."/>
            <person name="Zhao H."/>
            <person name="Xu D."/>
            <person name="Zhang Y."/>
        </authorList>
    </citation>
    <scope>NUCLEOTIDE SEQUENCE [LARGE SCALE GENOMIC DNA]</scope>
    <source>
        <strain evidence="2">cv. Yunnan</strain>
        <tissue evidence="1">Leaves</tissue>
    </source>
</reference>
<accession>A0ACB9ET91</accession>
<gene>
    <name evidence="1" type="ORF">L1987_52718</name>
</gene>
<evidence type="ECO:0000313" key="1">
    <source>
        <dbReference type="EMBL" id="KAI3762293.1"/>
    </source>
</evidence>